<evidence type="ECO:0000313" key="2">
    <source>
        <dbReference type="Proteomes" id="UP001362100"/>
    </source>
</evidence>
<accession>A0ABU8PQA2</accession>
<gene>
    <name evidence="1" type="ORF">WH298_03505</name>
</gene>
<sequence>MKRDALGRFIISTLDFVSELERLNWHYTLRAANSWIETHTTRFRDISTTDGDERTFQVFN</sequence>
<comment type="caution">
    <text evidence="1">The sequence shown here is derived from an EMBL/GenBank/DDBJ whole genome shotgun (WGS) entry which is preliminary data.</text>
</comment>
<dbReference type="EMBL" id="JBBGZW010000001">
    <property type="protein sequence ID" value="MEJ5044296.1"/>
    <property type="molecule type" value="Genomic_DNA"/>
</dbReference>
<keyword evidence="2" id="KW-1185">Reference proteome</keyword>
<dbReference type="Proteomes" id="UP001362100">
    <property type="component" value="Unassembled WGS sequence"/>
</dbReference>
<organism evidence="1 2">
    <name type="scientific">Pantoea nemavictus</name>
    <dbReference type="NCBI Taxonomy" id="2726955"/>
    <lineage>
        <taxon>Bacteria</taxon>
        <taxon>Pseudomonadati</taxon>
        <taxon>Pseudomonadota</taxon>
        <taxon>Gammaproteobacteria</taxon>
        <taxon>Enterobacterales</taxon>
        <taxon>Erwiniaceae</taxon>
        <taxon>Pantoea</taxon>
    </lineage>
</organism>
<proteinExistence type="predicted"/>
<protein>
    <submittedName>
        <fullName evidence="1">DNA polymerase V</fullName>
    </submittedName>
</protein>
<evidence type="ECO:0000313" key="1">
    <source>
        <dbReference type="EMBL" id="MEJ5044296.1"/>
    </source>
</evidence>
<name>A0ABU8PQA2_9GAMM</name>
<reference evidence="1 2" key="1">
    <citation type="submission" date="2023-12" db="EMBL/GenBank/DDBJ databases">
        <title>Gut-associated functions are favored during microbiome assembly across C. elegans life.</title>
        <authorList>
            <person name="Zimmermann J."/>
        </authorList>
    </citation>
    <scope>NUCLEOTIDE SEQUENCE [LARGE SCALE GENOMIC DNA]</scope>
    <source>
        <strain evidence="1 2">BIGb0393</strain>
    </source>
</reference>